<feature type="signal peptide" evidence="1">
    <location>
        <begin position="1"/>
        <end position="23"/>
    </location>
</feature>
<gene>
    <name evidence="2" type="ORF">AMON00008_LOCUS24639</name>
</gene>
<sequence>MMAPRRVPGLLLASSLLAAVASAESMSGEFGQAVLGCACKGGKATHGYCGFHFHWGSQEDKPWCRTKYSCGKQGLKGSWAHCDERGVARRRALDGQLYNSKEFKEYYKSDGKDRWLAAEPYPERRLARNNKAYTVYEFRDYYVDALGEQGWVPEWVKAKPEARQANDGKWWTFDEYVQFYGQDEAWGKWDAANSSRTDL</sequence>
<dbReference type="EMBL" id="HBNR01035846">
    <property type="protein sequence ID" value="CAE4591867.1"/>
    <property type="molecule type" value="Transcribed_RNA"/>
</dbReference>
<proteinExistence type="predicted"/>
<name>A0A7S4V613_9DINO</name>
<dbReference type="AlphaFoldDB" id="A0A7S4V613"/>
<evidence type="ECO:0000256" key="1">
    <source>
        <dbReference type="SAM" id="SignalP"/>
    </source>
</evidence>
<reference evidence="2" key="1">
    <citation type="submission" date="2021-01" db="EMBL/GenBank/DDBJ databases">
        <authorList>
            <person name="Corre E."/>
            <person name="Pelletier E."/>
            <person name="Niang G."/>
            <person name="Scheremetjew M."/>
            <person name="Finn R."/>
            <person name="Kale V."/>
            <person name="Holt S."/>
            <person name="Cochrane G."/>
            <person name="Meng A."/>
            <person name="Brown T."/>
            <person name="Cohen L."/>
        </authorList>
    </citation>
    <scope>NUCLEOTIDE SEQUENCE</scope>
    <source>
        <strain evidence="2">CCMP3105</strain>
    </source>
</reference>
<organism evidence="2">
    <name type="scientific">Alexandrium monilatum</name>
    <dbReference type="NCBI Taxonomy" id="311494"/>
    <lineage>
        <taxon>Eukaryota</taxon>
        <taxon>Sar</taxon>
        <taxon>Alveolata</taxon>
        <taxon>Dinophyceae</taxon>
        <taxon>Gonyaulacales</taxon>
        <taxon>Pyrocystaceae</taxon>
        <taxon>Alexandrium</taxon>
    </lineage>
</organism>
<feature type="chain" id="PRO_5031427604" evidence="1">
    <location>
        <begin position="24"/>
        <end position="199"/>
    </location>
</feature>
<keyword evidence="1" id="KW-0732">Signal</keyword>
<protein>
    <submittedName>
        <fullName evidence="2">Uncharacterized protein</fullName>
    </submittedName>
</protein>
<accession>A0A7S4V613</accession>
<evidence type="ECO:0000313" key="2">
    <source>
        <dbReference type="EMBL" id="CAE4591867.1"/>
    </source>
</evidence>